<evidence type="ECO:0000313" key="2">
    <source>
        <dbReference type="Proteomes" id="UP000015455"/>
    </source>
</evidence>
<gene>
    <name evidence="1" type="ORF">M622_12955</name>
</gene>
<protein>
    <submittedName>
        <fullName evidence="1">Uncharacterized protein</fullName>
    </submittedName>
</protein>
<dbReference type="STRING" id="1348657.M622_12955"/>
<name>S9ZSF0_9RHOO</name>
<dbReference type="Proteomes" id="UP000015455">
    <property type="component" value="Unassembled WGS sequence"/>
</dbReference>
<reference evidence="1 2" key="1">
    <citation type="submission" date="2013-06" db="EMBL/GenBank/DDBJ databases">
        <title>Draft genome sequence of Thauera terpenica.</title>
        <authorList>
            <person name="Liu B."/>
            <person name="Frostegard A.H."/>
            <person name="Shapleigh J.P."/>
        </authorList>
    </citation>
    <scope>NUCLEOTIDE SEQUENCE [LARGE SCALE GENOMIC DNA]</scope>
    <source>
        <strain evidence="1 2">58Eu</strain>
    </source>
</reference>
<dbReference type="AlphaFoldDB" id="S9ZSF0"/>
<keyword evidence="2" id="KW-1185">Reference proteome</keyword>
<comment type="caution">
    <text evidence="1">The sequence shown here is derived from an EMBL/GenBank/DDBJ whole genome shotgun (WGS) entry which is preliminary data.</text>
</comment>
<evidence type="ECO:0000313" key="1">
    <source>
        <dbReference type="EMBL" id="EPZ16457.1"/>
    </source>
</evidence>
<sequence length="43" mass="4726">MTPPLRILADDRLASVDFAIDPLTLERIKGSSFTRPGIVITEV</sequence>
<dbReference type="EMBL" id="ATJV01000045">
    <property type="protein sequence ID" value="EPZ16457.1"/>
    <property type="molecule type" value="Genomic_DNA"/>
</dbReference>
<proteinExistence type="predicted"/>
<organism evidence="1 2">
    <name type="scientific">Thauera terpenica 58Eu</name>
    <dbReference type="NCBI Taxonomy" id="1348657"/>
    <lineage>
        <taxon>Bacteria</taxon>
        <taxon>Pseudomonadati</taxon>
        <taxon>Pseudomonadota</taxon>
        <taxon>Betaproteobacteria</taxon>
        <taxon>Rhodocyclales</taxon>
        <taxon>Zoogloeaceae</taxon>
        <taxon>Thauera</taxon>
    </lineage>
</organism>
<accession>S9ZSF0</accession>